<comment type="function">
    <text evidence="12">In the presence of manganese, represses expression of mntH and mntS. Up-regulates expression of mntP.</text>
</comment>
<dbReference type="InterPro" id="IPR008988">
    <property type="entry name" value="Transcriptional_repressor_C"/>
</dbReference>
<evidence type="ECO:0000256" key="2">
    <source>
        <dbReference type="ARBA" id="ARBA00007871"/>
    </source>
</evidence>
<evidence type="ECO:0000256" key="5">
    <source>
        <dbReference type="ARBA" id="ARBA00022490"/>
    </source>
</evidence>
<feature type="domain" description="HTH dtxR-type" evidence="14">
    <location>
        <begin position="1"/>
        <end position="65"/>
    </location>
</feature>
<protein>
    <recommendedName>
        <fullName evidence="4">Transcriptional regulator MntR</fullName>
    </recommendedName>
    <alternativeName>
        <fullName evidence="13">Manganese transport regulator</fullName>
    </alternativeName>
</protein>
<dbReference type="InterPro" id="IPR036390">
    <property type="entry name" value="WH_DNA-bd_sf"/>
</dbReference>
<comment type="subcellular location">
    <subcellularLocation>
        <location evidence="1">Cytoplasm</location>
    </subcellularLocation>
</comment>
<evidence type="ECO:0000256" key="11">
    <source>
        <dbReference type="ARBA" id="ARBA00023211"/>
    </source>
</evidence>
<keyword evidence="9" id="KW-0010">Activator</keyword>
<evidence type="ECO:0000256" key="13">
    <source>
        <dbReference type="ARBA" id="ARBA00032593"/>
    </source>
</evidence>
<evidence type="ECO:0000256" key="10">
    <source>
        <dbReference type="ARBA" id="ARBA00023163"/>
    </source>
</evidence>
<dbReference type="SUPFAM" id="SSF50037">
    <property type="entry name" value="C-terminal domain of transcriptional repressors"/>
    <property type="match status" value="1"/>
</dbReference>
<keyword evidence="16" id="KW-1185">Reference proteome</keyword>
<sequence>MPSATVEDYIKHIYLVSEKLTSCEVPMGQVAEALGVVPGTATTMVKALADAGLVQYAPRVGVRLTEPGRKLALHVLRRHRLIEQFLVEVLGFDWSEVHEEAEQMEHVVSDLLLERIDRYLGHPTEDPHGDPIPSAEGELLGGALETLLDCPLEAPLWVARISDQDPDFLNYIAESGLNPGVQLQVCARSLRAESVQIILTGSGESLTLGMGAAAKVQVRLSR</sequence>
<evidence type="ECO:0000256" key="6">
    <source>
        <dbReference type="ARBA" id="ARBA00022491"/>
    </source>
</evidence>
<evidence type="ECO:0000256" key="8">
    <source>
        <dbReference type="ARBA" id="ARBA00023125"/>
    </source>
</evidence>
<dbReference type="InterPro" id="IPR036421">
    <property type="entry name" value="Fe_dep_repressor_sf"/>
</dbReference>
<dbReference type="SMART" id="SM00529">
    <property type="entry name" value="HTH_DTXR"/>
    <property type="match status" value="1"/>
</dbReference>
<dbReference type="PROSITE" id="PS50944">
    <property type="entry name" value="HTH_DTXR"/>
    <property type="match status" value="1"/>
</dbReference>
<evidence type="ECO:0000256" key="4">
    <source>
        <dbReference type="ARBA" id="ARBA00022386"/>
    </source>
</evidence>
<dbReference type="InterPro" id="IPR001367">
    <property type="entry name" value="Fe_dep_repressor"/>
</dbReference>
<dbReference type="EMBL" id="JARXIC010000002">
    <property type="protein sequence ID" value="MDQ8193082.1"/>
    <property type="molecule type" value="Genomic_DNA"/>
</dbReference>
<evidence type="ECO:0000256" key="3">
    <source>
        <dbReference type="ARBA" id="ARBA00011738"/>
    </source>
</evidence>
<comment type="subunit">
    <text evidence="3">Homodimer.</text>
</comment>
<dbReference type="SUPFAM" id="SSF46785">
    <property type="entry name" value="Winged helix' DNA-binding domain"/>
    <property type="match status" value="1"/>
</dbReference>
<evidence type="ECO:0000256" key="9">
    <source>
        <dbReference type="ARBA" id="ARBA00023159"/>
    </source>
</evidence>
<proteinExistence type="inferred from homology"/>
<evidence type="ECO:0000313" key="16">
    <source>
        <dbReference type="Proteomes" id="UP001243717"/>
    </source>
</evidence>
<dbReference type="InterPro" id="IPR007167">
    <property type="entry name" value="Fe-transptr_FeoA-like"/>
</dbReference>
<comment type="caution">
    <text evidence="15">The sequence shown here is derived from an EMBL/GenBank/DDBJ whole genome shotgun (WGS) entry which is preliminary data.</text>
</comment>
<dbReference type="PANTHER" id="PTHR33238:SF11">
    <property type="entry name" value="TRANSCRIPTIONAL REGULATOR MNTR"/>
    <property type="match status" value="1"/>
</dbReference>
<dbReference type="Pfam" id="PF01325">
    <property type="entry name" value="Fe_dep_repress"/>
    <property type="match status" value="1"/>
</dbReference>
<dbReference type="InterPro" id="IPR022689">
    <property type="entry name" value="Iron_dep_repressor"/>
</dbReference>
<evidence type="ECO:0000259" key="14">
    <source>
        <dbReference type="PROSITE" id="PS50944"/>
    </source>
</evidence>
<name>A0ABU1AE91_9BACT</name>
<dbReference type="Gene3D" id="1.10.60.10">
    <property type="entry name" value="Iron dependent repressor, metal binding and dimerisation domain"/>
    <property type="match status" value="1"/>
</dbReference>
<evidence type="ECO:0000256" key="7">
    <source>
        <dbReference type="ARBA" id="ARBA00023015"/>
    </source>
</evidence>
<keyword evidence="5" id="KW-0963">Cytoplasm</keyword>
<dbReference type="InterPro" id="IPR022687">
    <property type="entry name" value="HTH_DTXR"/>
</dbReference>
<evidence type="ECO:0000256" key="12">
    <source>
        <dbReference type="ARBA" id="ARBA00025185"/>
    </source>
</evidence>
<dbReference type="PANTHER" id="PTHR33238">
    <property type="entry name" value="IRON (METAL) DEPENDENT REPRESSOR, DTXR FAMILY"/>
    <property type="match status" value="1"/>
</dbReference>
<reference evidence="15 16" key="1">
    <citation type="submission" date="2023-04" db="EMBL/GenBank/DDBJ databases">
        <title>A novel bacteria isolated from coastal sediment.</title>
        <authorList>
            <person name="Liu X.-J."/>
            <person name="Du Z.-J."/>
        </authorList>
    </citation>
    <scope>NUCLEOTIDE SEQUENCE [LARGE SCALE GENOMIC DNA]</scope>
    <source>
        <strain evidence="15 16">SDUM461004</strain>
    </source>
</reference>
<dbReference type="Pfam" id="PF04023">
    <property type="entry name" value="FeoA"/>
    <property type="match status" value="1"/>
</dbReference>
<dbReference type="InterPro" id="IPR036388">
    <property type="entry name" value="WH-like_DNA-bd_sf"/>
</dbReference>
<keyword evidence="7" id="KW-0805">Transcription regulation</keyword>
<dbReference type="Gene3D" id="1.10.10.10">
    <property type="entry name" value="Winged helix-like DNA-binding domain superfamily/Winged helix DNA-binding domain"/>
    <property type="match status" value="1"/>
</dbReference>
<keyword evidence="8" id="KW-0238">DNA-binding</keyword>
<keyword evidence="6" id="KW-0678">Repressor</keyword>
<organism evidence="15 16">
    <name type="scientific">Thalassobacterium sedimentorum</name>
    <dbReference type="NCBI Taxonomy" id="3041258"/>
    <lineage>
        <taxon>Bacteria</taxon>
        <taxon>Pseudomonadati</taxon>
        <taxon>Verrucomicrobiota</taxon>
        <taxon>Opitutia</taxon>
        <taxon>Puniceicoccales</taxon>
        <taxon>Coraliomargaritaceae</taxon>
        <taxon>Thalassobacterium</taxon>
    </lineage>
</organism>
<dbReference type="Pfam" id="PF02742">
    <property type="entry name" value="Fe_dep_repr_C"/>
    <property type="match status" value="1"/>
</dbReference>
<accession>A0ABU1AE91</accession>
<dbReference type="RefSeq" id="WP_308983591.1">
    <property type="nucleotide sequence ID" value="NZ_JARXIC010000002.1"/>
</dbReference>
<dbReference type="InterPro" id="IPR050536">
    <property type="entry name" value="DtxR_MntR_Metal-Reg"/>
</dbReference>
<gene>
    <name evidence="15" type="ORF">QEH59_01500</name>
</gene>
<evidence type="ECO:0000256" key="1">
    <source>
        <dbReference type="ARBA" id="ARBA00004496"/>
    </source>
</evidence>
<dbReference type="SMART" id="SM00899">
    <property type="entry name" value="FeoA"/>
    <property type="match status" value="1"/>
</dbReference>
<keyword evidence="10" id="KW-0804">Transcription</keyword>
<comment type="similarity">
    <text evidence="2">Belongs to the DtxR/MntR family.</text>
</comment>
<dbReference type="Proteomes" id="UP001243717">
    <property type="component" value="Unassembled WGS sequence"/>
</dbReference>
<keyword evidence="11" id="KW-0464">Manganese</keyword>
<dbReference type="SUPFAM" id="SSF47979">
    <property type="entry name" value="Iron-dependent repressor protein, dimerization domain"/>
    <property type="match status" value="1"/>
</dbReference>
<evidence type="ECO:0000313" key="15">
    <source>
        <dbReference type="EMBL" id="MDQ8193082.1"/>
    </source>
</evidence>